<keyword evidence="6" id="KW-1185">Reference proteome</keyword>
<evidence type="ECO:0000313" key="6">
    <source>
        <dbReference type="Proteomes" id="UP000006201"/>
    </source>
</evidence>
<organism evidence="5 6">
    <name type="scientific">Pseudoalteromonas tunicata D2</name>
    <dbReference type="NCBI Taxonomy" id="87626"/>
    <lineage>
        <taxon>Bacteria</taxon>
        <taxon>Pseudomonadati</taxon>
        <taxon>Pseudomonadota</taxon>
        <taxon>Gammaproteobacteria</taxon>
        <taxon>Alteromonadales</taxon>
        <taxon>Pseudoalteromonadaceae</taxon>
        <taxon>Pseudoalteromonas</taxon>
    </lineage>
</organism>
<dbReference type="Pfam" id="PF01734">
    <property type="entry name" value="Patatin"/>
    <property type="match status" value="1"/>
</dbReference>
<dbReference type="GO" id="GO:0016787">
    <property type="term" value="F:hydrolase activity"/>
    <property type="evidence" value="ECO:0007669"/>
    <property type="project" value="UniProtKB-UniRule"/>
</dbReference>
<evidence type="ECO:0000259" key="4">
    <source>
        <dbReference type="PROSITE" id="PS51635"/>
    </source>
</evidence>
<accession>A4CCN8</accession>
<dbReference type="PROSITE" id="PS51635">
    <property type="entry name" value="PNPLA"/>
    <property type="match status" value="1"/>
</dbReference>
<dbReference type="InterPro" id="IPR016035">
    <property type="entry name" value="Acyl_Trfase/lysoPLipase"/>
</dbReference>
<comment type="caution">
    <text evidence="5">The sequence shown here is derived from an EMBL/GenBank/DDBJ whole genome shotgun (WGS) entry which is preliminary data.</text>
</comment>
<dbReference type="eggNOG" id="COG1752">
    <property type="taxonomic scope" value="Bacteria"/>
</dbReference>
<protein>
    <recommendedName>
        <fullName evidence="4">PNPLA domain-containing protein</fullName>
    </recommendedName>
</protein>
<evidence type="ECO:0000256" key="3">
    <source>
        <dbReference type="SAM" id="SignalP"/>
    </source>
</evidence>
<feature type="signal peptide" evidence="3">
    <location>
        <begin position="1"/>
        <end position="25"/>
    </location>
</feature>
<feature type="domain" description="PNPLA" evidence="4">
    <location>
        <begin position="33"/>
        <end position="326"/>
    </location>
</feature>
<feature type="chain" id="PRO_5002667186" description="PNPLA domain-containing protein" evidence="3">
    <location>
        <begin position="26"/>
        <end position="808"/>
    </location>
</feature>
<dbReference type="SUPFAM" id="SSF52151">
    <property type="entry name" value="FabD/lysophospholipase-like"/>
    <property type="match status" value="1"/>
</dbReference>
<sequence>MELHMKSIFYWFLLSVPCFSSIALAQEKDTSAVVISGGISLGVYEAGLNHVIVKTMNSEHKYLIPSKMDVKKLPKMNVTTGSSAGAINSIASAISSCIKYDKYSQTLFDNIFRDIWIGVGLDNLMPVDYSKYDGLSLGGVSANNEKQKIVDSIFSRTVFEEPIDKLRNMFETGQAKKDCNIIVGIMVTLARPNEIQLELNNNTSATIREQSYAIPIRLISVPDIDGAYRLAFEALSDEELPWSLIDTSNRKYIQLPSHAGRIPFDSVIRAGLASSAFPGAFGPITLNYCFYDKAQTAKKYCHKDNALKGMFIDGGYFNNIPIGLAAELMSTFNERGDIGSFVFIDPDNTNRPSDPKEYEQQSNLTEAQKLEKEQKEQKETSLTLMNQLKNILPGIGTLRKRDLQNDLNLYFAVNKKSQRSYSPTVRNPYLTGNFLGAFGAFFDPSFREYDYVAGVYDGMRFVSQQLCADELSDNIKTKCEVDTFRQVLSQVTEGVSTSKESELIYLRDFNALVGAFLNDDFASCVNAQKCSEENSPWLEVINSLYDKNYSSKTYLVFLAIHETGDKKIDDFLNNYTAEYISYRDGKDSSIMVSDQLNYMMFRRDFWRTLIVKRATQRLIYLERENRGGFNKLLSGAYILIPPDSFASENIGNVRPHDQSSLLISLAPDQFGLDAVQTGIVVAWSQEPNFRATGTYNGNFEFGMSLHMQIKDKSDDRVDFVNAWVGTRFHRPSTFYSSWGGSLSVNRNISNTDNFGNKVLLGGEINFGFLSDKIRFSIGTRDILSDYGGEDWSVKLMFTNIDDLIWAFK</sequence>
<keyword evidence="1 2" id="KW-0443">Lipid metabolism</keyword>
<evidence type="ECO:0000313" key="5">
    <source>
        <dbReference type="EMBL" id="EAR27331.1"/>
    </source>
</evidence>
<dbReference type="AlphaFoldDB" id="A4CCN8"/>
<dbReference type="InterPro" id="IPR002641">
    <property type="entry name" value="PNPLA_dom"/>
</dbReference>
<comment type="caution">
    <text evidence="2">Lacks conserved residue(s) required for the propagation of feature annotation.</text>
</comment>
<feature type="short sequence motif" description="GXSXG" evidence="2">
    <location>
        <begin position="81"/>
        <end position="85"/>
    </location>
</feature>
<proteinExistence type="predicted"/>
<reference evidence="5 6" key="1">
    <citation type="submission" date="2006-02" db="EMBL/GenBank/DDBJ databases">
        <authorList>
            <person name="Moran M.A."/>
            <person name="Kjelleberg S."/>
            <person name="Egan S."/>
            <person name="Saunders N."/>
            <person name="Thomas T."/>
            <person name="Ferriera S."/>
            <person name="Johnson J."/>
            <person name="Kravitz S."/>
            <person name="Halpern A."/>
            <person name="Remington K."/>
            <person name="Beeson K."/>
            <person name="Tran B."/>
            <person name="Rogers Y.-H."/>
            <person name="Friedman R."/>
            <person name="Venter J.C."/>
        </authorList>
    </citation>
    <scope>NUCLEOTIDE SEQUENCE [LARGE SCALE GENOMIC DNA]</scope>
    <source>
        <strain evidence="5 6">D2</strain>
    </source>
</reference>
<keyword evidence="2" id="KW-0378">Hydrolase</keyword>
<evidence type="ECO:0000256" key="2">
    <source>
        <dbReference type="PROSITE-ProRule" id="PRU01161"/>
    </source>
</evidence>
<evidence type="ECO:0000256" key="1">
    <source>
        <dbReference type="ARBA" id="ARBA00023098"/>
    </source>
</evidence>
<feature type="active site" description="Proton acceptor" evidence="2">
    <location>
        <position position="313"/>
    </location>
</feature>
<keyword evidence="3" id="KW-0732">Signal</keyword>
<feature type="active site" description="Nucleophile" evidence="2">
    <location>
        <position position="83"/>
    </location>
</feature>
<gene>
    <name evidence="5" type="ORF">PTD2_14867</name>
</gene>
<dbReference type="OrthoDB" id="1488362at2"/>
<dbReference type="STRING" id="87626.PTD2_14867"/>
<dbReference type="EMBL" id="AAOH01000006">
    <property type="protein sequence ID" value="EAR27331.1"/>
    <property type="molecule type" value="Genomic_DNA"/>
</dbReference>
<dbReference type="GO" id="GO:0016042">
    <property type="term" value="P:lipid catabolic process"/>
    <property type="evidence" value="ECO:0007669"/>
    <property type="project" value="UniProtKB-UniRule"/>
</dbReference>
<dbReference type="HOGENOM" id="CLU_391240_0_0_6"/>
<keyword evidence="2" id="KW-0442">Lipid degradation</keyword>
<feature type="short sequence motif" description="DGA/G" evidence="2">
    <location>
        <begin position="313"/>
        <end position="315"/>
    </location>
</feature>
<name>A4CCN8_9GAMM</name>
<dbReference type="Proteomes" id="UP000006201">
    <property type="component" value="Unassembled WGS sequence"/>
</dbReference>
<dbReference type="Gene3D" id="3.40.1090.10">
    <property type="entry name" value="Cytosolic phospholipase A2 catalytic domain"/>
    <property type="match status" value="1"/>
</dbReference>